<organism evidence="2 3">
    <name type="scientific">Symbiodinium natans</name>
    <dbReference type="NCBI Taxonomy" id="878477"/>
    <lineage>
        <taxon>Eukaryota</taxon>
        <taxon>Sar</taxon>
        <taxon>Alveolata</taxon>
        <taxon>Dinophyceae</taxon>
        <taxon>Suessiales</taxon>
        <taxon>Symbiodiniaceae</taxon>
        <taxon>Symbiodinium</taxon>
    </lineage>
</organism>
<feature type="compositionally biased region" description="Polar residues" evidence="1">
    <location>
        <begin position="270"/>
        <end position="282"/>
    </location>
</feature>
<feature type="compositionally biased region" description="Low complexity" evidence="1">
    <location>
        <begin position="129"/>
        <end position="146"/>
    </location>
</feature>
<accession>A0A812SSE4</accession>
<keyword evidence="3" id="KW-1185">Reference proteome</keyword>
<feature type="compositionally biased region" description="Basic residues" evidence="1">
    <location>
        <begin position="425"/>
        <end position="437"/>
    </location>
</feature>
<evidence type="ECO:0000256" key="1">
    <source>
        <dbReference type="SAM" id="MobiDB-lite"/>
    </source>
</evidence>
<proteinExistence type="predicted"/>
<dbReference type="EMBL" id="CAJNDS010002484">
    <property type="protein sequence ID" value="CAE7494362.1"/>
    <property type="molecule type" value="Genomic_DNA"/>
</dbReference>
<feature type="compositionally biased region" description="Low complexity" evidence="1">
    <location>
        <begin position="249"/>
        <end position="269"/>
    </location>
</feature>
<reference evidence="2" key="1">
    <citation type="submission" date="2021-02" db="EMBL/GenBank/DDBJ databases">
        <authorList>
            <person name="Dougan E. K."/>
            <person name="Rhodes N."/>
            <person name="Thang M."/>
            <person name="Chan C."/>
        </authorList>
    </citation>
    <scope>NUCLEOTIDE SEQUENCE</scope>
</reference>
<evidence type="ECO:0000313" key="3">
    <source>
        <dbReference type="Proteomes" id="UP000604046"/>
    </source>
</evidence>
<feature type="region of interest" description="Disordered" evidence="1">
    <location>
        <begin position="297"/>
        <end position="331"/>
    </location>
</feature>
<sequence length="486" mass="53741">MVSLGSDAANAGMMAVRHARIIQQLILASGNEASKAYEKWQRRGKASVCSKRDVEELQNDVRKAGNKMQQRRRANLLNRLSSEMTSHGFQPEGAFGNRRSVTETPKPEAKLPGLSHADSLESFDGSGSGKPSASSATSSDSSSSSDSDSDEEVPGLGFMRLSGASSGCHETPEDGCLVWKADAYHAGVEESLECPVVRSEPGGLRTGRRASLTAENPVNLVAQRRIAVRQPSLLQQPAFGQLVRHSISPGSAAHPGGLPGLPGDVGAPGFNSSRARPKRQSQWGQIAGLARLLRPKEEWTGPGSSISGPPDESGKSDVEQSDTQDEAINEGKGVELTVAQRRKLPEVFGISKFRDRTTILGQQWQEPAPTLKRFHLEVAERLGLDAAAGDWDPGQTYVMDVAKLEELAERKILRHQEEAATKVQTRPRKTHGRRERRERREREEREKRERERERERQEREKRERRDMGRKQALFRWHSCCGQWATV</sequence>
<comment type="caution">
    <text evidence="2">The sequence shown here is derived from an EMBL/GenBank/DDBJ whole genome shotgun (WGS) entry which is preliminary data.</text>
</comment>
<feature type="region of interest" description="Disordered" evidence="1">
    <location>
        <begin position="246"/>
        <end position="282"/>
    </location>
</feature>
<protein>
    <submittedName>
        <fullName evidence="2">DPOL protein</fullName>
    </submittedName>
</protein>
<feature type="region of interest" description="Disordered" evidence="1">
    <location>
        <begin position="415"/>
        <end position="468"/>
    </location>
</feature>
<dbReference type="Proteomes" id="UP000604046">
    <property type="component" value="Unassembled WGS sequence"/>
</dbReference>
<feature type="compositionally biased region" description="Basic and acidic residues" evidence="1">
    <location>
        <begin position="438"/>
        <end position="468"/>
    </location>
</feature>
<dbReference type="PROSITE" id="PS50096">
    <property type="entry name" value="IQ"/>
    <property type="match status" value="1"/>
</dbReference>
<dbReference type="OrthoDB" id="436850at2759"/>
<feature type="region of interest" description="Disordered" evidence="1">
    <location>
        <begin position="81"/>
        <end position="167"/>
    </location>
</feature>
<evidence type="ECO:0000313" key="2">
    <source>
        <dbReference type="EMBL" id="CAE7494362.1"/>
    </source>
</evidence>
<feature type="compositionally biased region" description="Acidic residues" evidence="1">
    <location>
        <begin position="319"/>
        <end position="328"/>
    </location>
</feature>
<name>A0A812SSE4_9DINO</name>
<gene>
    <name evidence="2" type="primary">DPOL</name>
    <name evidence="2" type="ORF">SNAT2548_LOCUS27695</name>
</gene>
<dbReference type="AlphaFoldDB" id="A0A812SSE4"/>